<dbReference type="EMBL" id="AP018694">
    <property type="protein sequence ID" value="BBE16606.1"/>
    <property type="molecule type" value="Genomic_DNA"/>
</dbReference>
<dbReference type="Proteomes" id="UP001193389">
    <property type="component" value="Chromosome"/>
</dbReference>
<proteinExistence type="predicted"/>
<reference evidence="2" key="1">
    <citation type="journal article" date="2020" name="Int. J. Syst. Evol. Microbiol.">
        <title>Aquipluma nitroreducens gen. nov. sp. nov., a novel facultatively anaerobic bacterium isolated from a freshwater lake.</title>
        <authorList>
            <person name="Watanabe M."/>
            <person name="Kojima H."/>
            <person name="Fukui M."/>
        </authorList>
    </citation>
    <scope>NUCLEOTIDE SEQUENCE</scope>
    <source>
        <strain evidence="2">MeG22</strain>
    </source>
</reference>
<organism evidence="2 3">
    <name type="scientific">Aquipluma nitroreducens</name>
    <dbReference type="NCBI Taxonomy" id="2010828"/>
    <lineage>
        <taxon>Bacteria</taxon>
        <taxon>Pseudomonadati</taxon>
        <taxon>Bacteroidota</taxon>
        <taxon>Bacteroidia</taxon>
        <taxon>Marinilabiliales</taxon>
        <taxon>Prolixibacteraceae</taxon>
        <taxon>Aquipluma</taxon>
    </lineage>
</organism>
<protein>
    <submittedName>
        <fullName evidence="2">Uncharacterized protein</fullName>
    </submittedName>
</protein>
<evidence type="ECO:0000313" key="3">
    <source>
        <dbReference type="Proteomes" id="UP001193389"/>
    </source>
</evidence>
<dbReference type="RefSeq" id="WP_318349667.1">
    <property type="nucleotide sequence ID" value="NZ_AP018694.1"/>
</dbReference>
<keyword evidence="1" id="KW-0472">Membrane</keyword>
<accession>A0A5K7S501</accession>
<feature type="transmembrane region" description="Helical" evidence="1">
    <location>
        <begin position="6"/>
        <end position="23"/>
    </location>
</feature>
<sequence length="45" mass="5458">MYWSSILWFISWPVLVIISYQLIKFTILKYEEILEKPIKKAAPEK</sequence>
<keyword evidence="1" id="KW-1133">Transmembrane helix</keyword>
<gene>
    <name evidence="2" type="ORF">AQPE_0746</name>
</gene>
<evidence type="ECO:0000256" key="1">
    <source>
        <dbReference type="SAM" id="Phobius"/>
    </source>
</evidence>
<dbReference type="AlphaFoldDB" id="A0A5K7S501"/>
<evidence type="ECO:0000313" key="2">
    <source>
        <dbReference type="EMBL" id="BBE16606.1"/>
    </source>
</evidence>
<keyword evidence="1" id="KW-0812">Transmembrane</keyword>
<keyword evidence="3" id="KW-1185">Reference proteome</keyword>
<name>A0A5K7S501_9BACT</name>
<dbReference type="KEGG" id="anf:AQPE_0746"/>